<protein>
    <submittedName>
        <fullName evidence="2">Uncharacterized protein</fullName>
    </submittedName>
</protein>
<feature type="compositionally biased region" description="Basic and acidic residues" evidence="1">
    <location>
        <begin position="47"/>
        <end position="69"/>
    </location>
</feature>
<dbReference type="PANTHER" id="PTHR35511:SF2">
    <property type="entry name" value="A-KINASE ANCHOR-LIKE PROTEIN"/>
    <property type="match status" value="1"/>
</dbReference>
<feature type="compositionally biased region" description="Basic and acidic residues" evidence="1">
    <location>
        <begin position="1"/>
        <end position="25"/>
    </location>
</feature>
<gene>
    <name evidence="2" type="ORF">CB5_LOCUS6103</name>
</gene>
<feature type="compositionally biased region" description="Basic residues" evidence="1">
    <location>
        <begin position="148"/>
        <end position="160"/>
    </location>
</feature>
<accession>A0A6V7NWB8</accession>
<dbReference type="AlphaFoldDB" id="A0A6V7NWB8"/>
<dbReference type="EMBL" id="LR862142">
    <property type="protein sequence ID" value="CAD1822892.1"/>
    <property type="molecule type" value="Genomic_DNA"/>
</dbReference>
<feature type="compositionally biased region" description="Basic and acidic residues" evidence="1">
    <location>
        <begin position="102"/>
        <end position="115"/>
    </location>
</feature>
<feature type="compositionally biased region" description="Polar residues" evidence="1">
    <location>
        <begin position="162"/>
        <end position="173"/>
    </location>
</feature>
<organism evidence="2">
    <name type="scientific">Ananas comosus var. bracteatus</name>
    <name type="common">red pineapple</name>
    <dbReference type="NCBI Taxonomy" id="296719"/>
    <lineage>
        <taxon>Eukaryota</taxon>
        <taxon>Viridiplantae</taxon>
        <taxon>Streptophyta</taxon>
        <taxon>Embryophyta</taxon>
        <taxon>Tracheophyta</taxon>
        <taxon>Spermatophyta</taxon>
        <taxon>Magnoliopsida</taxon>
        <taxon>Liliopsida</taxon>
        <taxon>Poales</taxon>
        <taxon>Bromeliaceae</taxon>
        <taxon>Bromelioideae</taxon>
        <taxon>Ananas</taxon>
    </lineage>
</organism>
<proteinExistence type="predicted"/>
<feature type="region of interest" description="Disordered" evidence="1">
    <location>
        <begin position="1"/>
        <end position="173"/>
    </location>
</feature>
<name>A0A6V7NWB8_ANACO</name>
<dbReference type="PANTHER" id="PTHR35511">
    <property type="entry name" value="A-KINASE ANCHOR-LIKE PROTEIN"/>
    <property type="match status" value="1"/>
</dbReference>
<reference evidence="2" key="1">
    <citation type="submission" date="2020-07" db="EMBL/GenBank/DDBJ databases">
        <authorList>
            <person name="Lin J."/>
        </authorList>
    </citation>
    <scope>NUCLEOTIDE SEQUENCE</scope>
</reference>
<evidence type="ECO:0000256" key="1">
    <source>
        <dbReference type="SAM" id="MobiDB-lite"/>
    </source>
</evidence>
<sequence>MLKDLETLPKDKNVENEEENRETTTESKTMMTKVNFPNEPEVSDSQKVQKLDTEMESAKKIVEPDEKCSEVVNLTTSTEEKQSEKVISATSEEERTDDDDEKDGRQGEDEHKAEDPGNNAAVIVEARDVELKPTHKKSHNILSGVGSKVKHSLAKVKKAITGKSSHPKTASPR</sequence>
<evidence type="ECO:0000313" key="2">
    <source>
        <dbReference type="EMBL" id="CAD1822892.1"/>
    </source>
</evidence>